<organism evidence="1 2">
    <name type="scientific">Pluteus cervinus</name>
    <dbReference type="NCBI Taxonomy" id="181527"/>
    <lineage>
        <taxon>Eukaryota</taxon>
        <taxon>Fungi</taxon>
        <taxon>Dikarya</taxon>
        <taxon>Basidiomycota</taxon>
        <taxon>Agaricomycotina</taxon>
        <taxon>Agaricomycetes</taxon>
        <taxon>Agaricomycetidae</taxon>
        <taxon>Agaricales</taxon>
        <taxon>Pluteineae</taxon>
        <taxon>Pluteaceae</taxon>
        <taxon>Pluteus</taxon>
    </lineage>
</organism>
<name>A0ACD3A864_9AGAR</name>
<feature type="non-terminal residue" evidence="1">
    <location>
        <position position="1"/>
    </location>
</feature>
<feature type="non-terminal residue" evidence="1">
    <location>
        <position position="165"/>
    </location>
</feature>
<evidence type="ECO:0000313" key="2">
    <source>
        <dbReference type="Proteomes" id="UP000308600"/>
    </source>
</evidence>
<reference evidence="1 2" key="1">
    <citation type="journal article" date="2019" name="Nat. Ecol. Evol.">
        <title>Megaphylogeny resolves global patterns of mushroom evolution.</title>
        <authorList>
            <person name="Varga T."/>
            <person name="Krizsan K."/>
            <person name="Foldi C."/>
            <person name="Dima B."/>
            <person name="Sanchez-Garcia M."/>
            <person name="Sanchez-Ramirez S."/>
            <person name="Szollosi G.J."/>
            <person name="Szarkandi J.G."/>
            <person name="Papp V."/>
            <person name="Albert L."/>
            <person name="Andreopoulos W."/>
            <person name="Angelini C."/>
            <person name="Antonin V."/>
            <person name="Barry K.W."/>
            <person name="Bougher N.L."/>
            <person name="Buchanan P."/>
            <person name="Buyck B."/>
            <person name="Bense V."/>
            <person name="Catcheside P."/>
            <person name="Chovatia M."/>
            <person name="Cooper J."/>
            <person name="Damon W."/>
            <person name="Desjardin D."/>
            <person name="Finy P."/>
            <person name="Geml J."/>
            <person name="Haridas S."/>
            <person name="Hughes K."/>
            <person name="Justo A."/>
            <person name="Karasinski D."/>
            <person name="Kautmanova I."/>
            <person name="Kiss B."/>
            <person name="Kocsube S."/>
            <person name="Kotiranta H."/>
            <person name="LaButti K.M."/>
            <person name="Lechner B.E."/>
            <person name="Liimatainen K."/>
            <person name="Lipzen A."/>
            <person name="Lukacs Z."/>
            <person name="Mihaltcheva S."/>
            <person name="Morgado L.N."/>
            <person name="Niskanen T."/>
            <person name="Noordeloos M.E."/>
            <person name="Ohm R.A."/>
            <person name="Ortiz-Santana B."/>
            <person name="Ovrebo C."/>
            <person name="Racz N."/>
            <person name="Riley R."/>
            <person name="Savchenko A."/>
            <person name="Shiryaev A."/>
            <person name="Soop K."/>
            <person name="Spirin V."/>
            <person name="Szebenyi C."/>
            <person name="Tomsovsky M."/>
            <person name="Tulloss R.E."/>
            <person name="Uehling J."/>
            <person name="Grigoriev I.V."/>
            <person name="Vagvolgyi C."/>
            <person name="Papp T."/>
            <person name="Martin F.M."/>
            <person name="Miettinen O."/>
            <person name="Hibbett D.S."/>
            <person name="Nagy L.G."/>
        </authorList>
    </citation>
    <scope>NUCLEOTIDE SEQUENCE [LARGE SCALE GENOMIC DNA]</scope>
    <source>
        <strain evidence="1 2">NL-1719</strain>
    </source>
</reference>
<evidence type="ECO:0000313" key="1">
    <source>
        <dbReference type="EMBL" id="TFK62063.1"/>
    </source>
</evidence>
<sequence length="165" mass="18533">YPPEPLSQSVVDGVIKRFCEDVSPTRVEEAGCAVCGELHLISEMQLRKHFQNHFNHLAVPGISRKERLTEEDPIQELEGAIIDNDCDYVCSTCREALYKGKIPKLSMANGLWIGKVPPVLQDLTLFEKLLIAKIRLNCCYVRVSSGFSKMICHAVAFEAPVPRVY</sequence>
<proteinExistence type="predicted"/>
<dbReference type="Proteomes" id="UP000308600">
    <property type="component" value="Unassembled WGS sequence"/>
</dbReference>
<gene>
    <name evidence="1" type="ORF">BDN72DRAFT_746894</name>
</gene>
<keyword evidence="2" id="KW-1185">Reference proteome</keyword>
<dbReference type="EMBL" id="ML208608">
    <property type="protein sequence ID" value="TFK62063.1"/>
    <property type="molecule type" value="Genomic_DNA"/>
</dbReference>
<protein>
    <submittedName>
        <fullName evidence="1">Uncharacterized protein</fullName>
    </submittedName>
</protein>
<accession>A0ACD3A864</accession>